<dbReference type="EMBL" id="CP007493">
    <property type="protein sequence ID" value="AJB42020.1"/>
    <property type="molecule type" value="Genomic_DNA"/>
</dbReference>
<dbReference type="KEGG" id="tcb:TCARB_0970"/>
<evidence type="ECO:0000313" key="1">
    <source>
        <dbReference type="EMBL" id="AJB42020.1"/>
    </source>
</evidence>
<dbReference type="AlphaFoldDB" id="A0A3G1A5E2"/>
<reference evidence="2" key="1">
    <citation type="book" date="2010" name="EXTREMOPHILES" publisher="0:0-0">
        <title>Complete genome sequences of ten hyperthermophilic archaea reveal their metabolic capabilities and possible ecological roles.</title>
        <editorList>
            <person name="?"/>
        </editorList>
        <authorList>
            <person name="Ravin N.V."/>
            <person name="Mardanov A.V."/>
            <person name="Bonch-Osmolovskaya E.A."/>
            <person name="Skryabin K.G."/>
        </authorList>
    </citation>
    <scope>NUCLEOTIDE SEQUENCE [LARGE SCALE GENOMIC DNA]</scope>
    <source>
        <strain evidence="2">1505</strain>
    </source>
</reference>
<sequence>MSLGKAIKSSPGISVNEGFLKEAGSTVIIRMWVLHLVKGF</sequence>
<organism evidence="1 2">
    <name type="scientific">Thermofilum adornatum 1505</name>
    <dbReference type="NCBI Taxonomy" id="697581"/>
    <lineage>
        <taxon>Archaea</taxon>
        <taxon>Thermoproteota</taxon>
        <taxon>Thermoprotei</taxon>
        <taxon>Thermofilales</taxon>
        <taxon>Thermofilaceae</taxon>
        <taxon>Thermofilum</taxon>
    </lineage>
</organism>
<proteinExistence type="predicted"/>
<dbReference type="Proteomes" id="UP000266720">
    <property type="component" value="Chromosome"/>
</dbReference>
<gene>
    <name evidence="1" type="ORF">TCARB_0970</name>
</gene>
<evidence type="ECO:0000313" key="2">
    <source>
        <dbReference type="Proteomes" id="UP000266720"/>
    </source>
</evidence>
<dbReference type="STRING" id="697581.TCARB_0970"/>
<accession>A0A3G1A5E2</accession>
<name>A0A3G1A5E2_9CREN</name>
<protein>
    <submittedName>
        <fullName evidence="1">Uncharacterized protein</fullName>
    </submittedName>
</protein>